<gene>
    <name evidence="1" type="ORF">NCTC10122_00468</name>
</gene>
<evidence type="ECO:0000313" key="1">
    <source>
        <dbReference type="EMBL" id="VEU60865.1"/>
    </source>
</evidence>
<sequence>MIMIKQIYEQMKNMNINILKKRIGQWIFKYESYYKINELLNSRTIKEKEKNWAKWVYKNIVYMLKEKSRRQI</sequence>
<evidence type="ECO:0000313" key="2">
    <source>
        <dbReference type="Proteomes" id="UP000290942"/>
    </source>
</evidence>
<organism evidence="1 2">
    <name type="scientific">Mycoplasmopsis bovigenitalium</name>
    <dbReference type="NCBI Taxonomy" id="2112"/>
    <lineage>
        <taxon>Bacteria</taxon>
        <taxon>Bacillati</taxon>
        <taxon>Mycoplasmatota</taxon>
        <taxon>Mycoplasmoidales</taxon>
        <taxon>Metamycoplasmataceae</taxon>
        <taxon>Mycoplasmopsis</taxon>
    </lineage>
</organism>
<reference evidence="1 2" key="1">
    <citation type="submission" date="2019-01" db="EMBL/GenBank/DDBJ databases">
        <authorList>
            <consortium name="Pathogen Informatics"/>
        </authorList>
    </citation>
    <scope>NUCLEOTIDE SEQUENCE [LARGE SCALE GENOMIC DNA]</scope>
    <source>
        <strain evidence="1 2">NCTC10122</strain>
    </source>
</reference>
<proteinExistence type="predicted"/>
<dbReference type="AlphaFoldDB" id="A0A449A9B3"/>
<protein>
    <submittedName>
        <fullName evidence="1">Uncharacterized protein</fullName>
    </submittedName>
</protein>
<name>A0A449A9B3_9BACT</name>
<dbReference type="EMBL" id="LR214970">
    <property type="protein sequence ID" value="VEU60865.1"/>
    <property type="molecule type" value="Genomic_DNA"/>
</dbReference>
<dbReference type="Proteomes" id="UP000290942">
    <property type="component" value="Chromosome"/>
</dbReference>
<accession>A0A449A9B3</accession>